<keyword evidence="1" id="KW-0472">Membrane</keyword>
<dbReference type="AlphaFoldDB" id="A0A2P2JVV8"/>
<sequence length="48" mass="5991">MFLCFFFWVHFGGFSVGLHGIFRWFLRKKLFGFFTGQFLFFKIFFFLM</sequence>
<evidence type="ECO:0000313" key="2">
    <source>
        <dbReference type="EMBL" id="MBW97591.1"/>
    </source>
</evidence>
<proteinExistence type="predicted"/>
<accession>A0A2P2JVV8</accession>
<name>A0A2P2JVV8_RHIMU</name>
<feature type="transmembrane region" description="Helical" evidence="1">
    <location>
        <begin position="30"/>
        <end position="47"/>
    </location>
</feature>
<dbReference type="EMBL" id="GGEC01017108">
    <property type="protein sequence ID" value="MBW97591.1"/>
    <property type="molecule type" value="Transcribed_RNA"/>
</dbReference>
<feature type="transmembrane region" description="Helical" evidence="1">
    <location>
        <begin position="6"/>
        <end position="25"/>
    </location>
</feature>
<keyword evidence="1" id="KW-0812">Transmembrane</keyword>
<protein>
    <submittedName>
        <fullName evidence="2">Uncharacterized protein</fullName>
    </submittedName>
</protein>
<evidence type="ECO:0000256" key="1">
    <source>
        <dbReference type="SAM" id="Phobius"/>
    </source>
</evidence>
<reference evidence="2" key="1">
    <citation type="submission" date="2018-02" db="EMBL/GenBank/DDBJ databases">
        <title>Rhizophora mucronata_Transcriptome.</title>
        <authorList>
            <person name="Meera S.P."/>
            <person name="Sreeshan A."/>
            <person name="Augustine A."/>
        </authorList>
    </citation>
    <scope>NUCLEOTIDE SEQUENCE</scope>
    <source>
        <tissue evidence="2">Leaf</tissue>
    </source>
</reference>
<keyword evidence="1" id="KW-1133">Transmembrane helix</keyword>
<organism evidence="2">
    <name type="scientific">Rhizophora mucronata</name>
    <name type="common">Asiatic mangrove</name>
    <dbReference type="NCBI Taxonomy" id="61149"/>
    <lineage>
        <taxon>Eukaryota</taxon>
        <taxon>Viridiplantae</taxon>
        <taxon>Streptophyta</taxon>
        <taxon>Embryophyta</taxon>
        <taxon>Tracheophyta</taxon>
        <taxon>Spermatophyta</taxon>
        <taxon>Magnoliopsida</taxon>
        <taxon>eudicotyledons</taxon>
        <taxon>Gunneridae</taxon>
        <taxon>Pentapetalae</taxon>
        <taxon>rosids</taxon>
        <taxon>fabids</taxon>
        <taxon>Malpighiales</taxon>
        <taxon>Rhizophoraceae</taxon>
        <taxon>Rhizophora</taxon>
    </lineage>
</organism>